<evidence type="ECO:0000259" key="4">
    <source>
        <dbReference type="Pfam" id="PF22675"/>
    </source>
</evidence>
<dbReference type="InterPro" id="IPR031121">
    <property type="entry name" value="RIK/BLOM7"/>
</dbReference>
<feature type="compositionally biased region" description="Pro residues" evidence="3">
    <location>
        <begin position="572"/>
        <end position="586"/>
    </location>
</feature>
<feature type="compositionally biased region" description="Polar residues" evidence="3">
    <location>
        <begin position="593"/>
        <end position="603"/>
    </location>
</feature>
<evidence type="ECO:0000256" key="3">
    <source>
        <dbReference type="SAM" id="MobiDB-lite"/>
    </source>
</evidence>
<dbReference type="PANTHER" id="PTHR15744:SF0">
    <property type="entry name" value="KH HOMOLOGY DOMAIN-CONTAINING PROTEIN 4"/>
    <property type="match status" value="1"/>
</dbReference>
<accession>A0AAN9NK64</accession>
<feature type="region of interest" description="Disordered" evidence="3">
    <location>
        <begin position="1"/>
        <end position="40"/>
    </location>
</feature>
<dbReference type="GO" id="GO:0005634">
    <property type="term" value="C:nucleus"/>
    <property type="evidence" value="ECO:0007669"/>
    <property type="project" value="InterPro"/>
</dbReference>
<dbReference type="Pfam" id="PF23469">
    <property type="entry name" value="KH_12"/>
    <property type="match status" value="1"/>
</dbReference>
<feature type="compositionally biased region" description="Polar residues" evidence="3">
    <location>
        <begin position="7"/>
        <end position="22"/>
    </location>
</feature>
<dbReference type="SUPFAM" id="SSF54791">
    <property type="entry name" value="Eukaryotic type KH-domain (KH-domain type I)"/>
    <property type="match status" value="1"/>
</dbReference>
<evidence type="ECO:0000256" key="2">
    <source>
        <dbReference type="ARBA" id="ARBA00081001"/>
    </source>
</evidence>
<protein>
    <recommendedName>
        <fullName evidence="1">Protein RIK</fullName>
    </recommendedName>
    <alternativeName>
        <fullName evidence="2">Rough sheath 2-interacting KH domain protein</fullName>
    </alternativeName>
</protein>
<gene>
    <name evidence="6" type="ORF">VNO80_08045</name>
</gene>
<name>A0AAN9NK64_PHACN</name>
<dbReference type="AlphaFoldDB" id="A0AAN9NK64"/>
<keyword evidence="7" id="KW-1185">Reference proteome</keyword>
<dbReference type="InterPro" id="IPR056149">
    <property type="entry name" value="PRP5/DDX46/KHDC4_KH"/>
</dbReference>
<sequence>MTEDSSARVSSSNETSVSTDASQTRRRKKRKWDQPADSLMPVGMAVPGALPLSNAISLGGITFPGMVPVISGSLLTNPLAASAQVQQHTAAAAVAAQKMNQQKIQDELIIAREIVINDAESSVRYKLTKRQTQEEIQRCTGAIVITRGKYRPPNAPLDGEKSLYLHISAGAHIKETAERILAVDRAAAMIEEMLKLGQNSQSISSASPSALVNGLKVLTTCVFLGFDADPSLNIVARIRGPNDQYINHIMNETGATVILRGHGSGNNECLNAEDGQQPLHLLLSSNNAKSLEDAKLLAENLLDTICTECGASRVSSCKVYSAVPPPQQVYTAVPPPQQVYSAVPPPQQVYDSLSLSKQIPTIISPPQVYSAVPPPQNLTGVQSSAVELEAGTCLTSSIMSTAVVLKPIPPASLVGVTGVTAPLTLGTTPQPTGHLSSGHQADVIGYTPPPLVSGGTSYIGYGGIYPQATPLQQVALALRHSPPVASTVDPTTLASNGESKSSSCFDIEKEKRPPQKRKFQELPVGLKGTAKLNQGLQPLKPNEQCDGLVVRNISTMPAPKKLVQPSSNGMPVPLPRTMPPPPPPKFSDPSEVKVQNRNKNLPKTKSDAVPDTLVKLMEYGEEDDDDLDDSREESYPHGSRAIGVQKPFWAL</sequence>
<feature type="compositionally biased region" description="Acidic residues" evidence="3">
    <location>
        <begin position="619"/>
        <end position="631"/>
    </location>
</feature>
<evidence type="ECO:0000313" key="7">
    <source>
        <dbReference type="Proteomes" id="UP001374584"/>
    </source>
</evidence>
<feature type="region of interest" description="Disordered" evidence="3">
    <location>
        <begin position="557"/>
        <end position="642"/>
    </location>
</feature>
<feature type="compositionally biased region" description="Polar residues" evidence="3">
    <location>
        <begin position="488"/>
        <end position="504"/>
    </location>
</feature>
<evidence type="ECO:0000256" key="1">
    <source>
        <dbReference type="ARBA" id="ARBA00070402"/>
    </source>
</evidence>
<dbReference type="CDD" id="cd22471">
    <property type="entry name" value="KH-I_RIK_like_rpt1"/>
    <property type="match status" value="1"/>
</dbReference>
<dbReference type="InterPro" id="IPR055256">
    <property type="entry name" value="KH_1_KHDC4/BBP-like"/>
</dbReference>
<reference evidence="6 7" key="1">
    <citation type="submission" date="2024-01" db="EMBL/GenBank/DDBJ databases">
        <title>The genomes of 5 underutilized Papilionoideae crops provide insights into root nodulation and disease resistanc.</title>
        <authorList>
            <person name="Jiang F."/>
        </authorList>
    </citation>
    <scope>NUCLEOTIDE SEQUENCE [LARGE SCALE GENOMIC DNA]</scope>
    <source>
        <strain evidence="6">JINMINGXINNONG_FW02</strain>
        <tissue evidence="6">Leaves</tissue>
    </source>
</reference>
<dbReference type="PANTHER" id="PTHR15744">
    <property type="entry name" value="BLOM7"/>
    <property type="match status" value="1"/>
</dbReference>
<dbReference type="InterPro" id="IPR036612">
    <property type="entry name" value="KH_dom_type_1_sf"/>
</dbReference>
<dbReference type="GO" id="GO:0003723">
    <property type="term" value="F:RNA binding"/>
    <property type="evidence" value="ECO:0007669"/>
    <property type="project" value="InterPro"/>
</dbReference>
<dbReference type="Gene3D" id="3.30.1370.10">
    <property type="entry name" value="K Homology domain, type 1"/>
    <property type="match status" value="1"/>
</dbReference>
<feature type="domain" description="ATP-dependent RNA helicase PRP5/DDX46/KHDC4 KH" evidence="5">
    <location>
        <begin position="110"/>
        <end position="197"/>
    </location>
</feature>
<dbReference type="Proteomes" id="UP001374584">
    <property type="component" value="Unassembled WGS sequence"/>
</dbReference>
<evidence type="ECO:0000313" key="6">
    <source>
        <dbReference type="EMBL" id="KAK7374610.1"/>
    </source>
</evidence>
<proteinExistence type="predicted"/>
<feature type="region of interest" description="Disordered" evidence="3">
    <location>
        <begin position="487"/>
        <end position="515"/>
    </location>
</feature>
<dbReference type="Pfam" id="PF22675">
    <property type="entry name" value="KH-I_KHDC4-BBP"/>
    <property type="match status" value="1"/>
</dbReference>
<feature type="domain" description="KHDC4/BBP-like KH-domain type I" evidence="4">
    <location>
        <begin position="228"/>
        <end position="303"/>
    </location>
</feature>
<organism evidence="6 7">
    <name type="scientific">Phaseolus coccineus</name>
    <name type="common">Scarlet runner bean</name>
    <name type="synonym">Phaseolus multiflorus</name>
    <dbReference type="NCBI Taxonomy" id="3886"/>
    <lineage>
        <taxon>Eukaryota</taxon>
        <taxon>Viridiplantae</taxon>
        <taxon>Streptophyta</taxon>
        <taxon>Embryophyta</taxon>
        <taxon>Tracheophyta</taxon>
        <taxon>Spermatophyta</taxon>
        <taxon>Magnoliopsida</taxon>
        <taxon>eudicotyledons</taxon>
        <taxon>Gunneridae</taxon>
        <taxon>Pentapetalae</taxon>
        <taxon>rosids</taxon>
        <taxon>fabids</taxon>
        <taxon>Fabales</taxon>
        <taxon>Fabaceae</taxon>
        <taxon>Papilionoideae</taxon>
        <taxon>50 kb inversion clade</taxon>
        <taxon>NPAAA clade</taxon>
        <taxon>indigoferoid/millettioid clade</taxon>
        <taxon>Phaseoleae</taxon>
        <taxon>Phaseolus</taxon>
    </lineage>
</organism>
<evidence type="ECO:0000259" key="5">
    <source>
        <dbReference type="Pfam" id="PF23469"/>
    </source>
</evidence>
<comment type="caution">
    <text evidence="6">The sequence shown here is derived from an EMBL/GenBank/DDBJ whole genome shotgun (WGS) entry which is preliminary data.</text>
</comment>
<dbReference type="FunFam" id="3.30.1370.10:FF:000037">
    <property type="entry name" value="KH domain protein"/>
    <property type="match status" value="1"/>
</dbReference>
<dbReference type="EMBL" id="JAYMYR010000003">
    <property type="protein sequence ID" value="KAK7374610.1"/>
    <property type="molecule type" value="Genomic_DNA"/>
</dbReference>